<comment type="caution">
    <text evidence="1">The sequence shown here is derived from an EMBL/GenBank/DDBJ whole genome shotgun (WGS) entry which is preliminary data.</text>
</comment>
<dbReference type="Proteomes" id="UP001172386">
    <property type="component" value="Unassembled WGS sequence"/>
</dbReference>
<evidence type="ECO:0000313" key="2">
    <source>
        <dbReference type="Proteomes" id="UP001172386"/>
    </source>
</evidence>
<proteinExistence type="predicted"/>
<accession>A0ACC3A3J6</accession>
<dbReference type="EMBL" id="JAPDRQ010000112">
    <property type="protein sequence ID" value="KAJ9654768.1"/>
    <property type="molecule type" value="Genomic_DNA"/>
</dbReference>
<reference evidence="1" key="1">
    <citation type="submission" date="2022-10" db="EMBL/GenBank/DDBJ databases">
        <title>Culturing micro-colonial fungi from biological soil crusts in the Mojave desert and describing Neophaeococcomyces mojavensis, and introducing the new genera and species Taxawa tesnikishii.</title>
        <authorList>
            <person name="Kurbessoian T."/>
            <person name="Stajich J.E."/>
        </authorList>
    </citation>
    <scope>NUCLEOTIDE SEQUENCE</scope>
    <source>
        <strain evidence="1">JES_112</strain>
    </source>
</reference>
<keyword evidence="2" id="KW-1185">Reference proteome</keyword>
<name>A0ACC3A3J6_9EURO</name>
<protein>
    <submittedName>
        <fullName evidence="1">Uncharacterized protein</fullName>
    </submittedName>
</protein>
<gene>
    <name evidence="1" type="ORF">H2198_006207</name>
</gene>
<evidence type="ECO:0000313" key="1">
    <source>
        <dbReference type="EMBL" id="KAJ9654768.1"/>
    </source>
</evidence>
<organism evidence="1 2">
    <name type="scientific">Neophaeococcomyces mojaviensis</name>
    <dbReference type="NCBI Taxonomy" id="3383035"/>
    <lineage>
        <taxon>Eukaryota</taxon>
        <taxon>Fungi</taxon>
        <taxon>Dikarya</taxon>
        <taxon>Ascomycota</taxon>
        <taxon>Pezizomycotina</taxon>
        <taxon>Eurotiomycetes</taxon>
        <taxon>Chaetothyriomycetidae</taxon>
        <taxon>Chaetothyriales</taxon>
        <taxon>Chaetothyriales incertae sedis</taxon>
        <taxon>Neophaeococcomyces</taxon>
    </lineage>
</organism>
<sequence>MPPYLNPQAITARCSPFAYLNLARTKTPLVRTTLTINPTCSSTRSASSSSDSAYGSPVVDQTKKGNDPNQDKRDEHKEAGNKATDASGRDHPAKQPDPQKSPERSTGFETEGPGTKAGEGEDTGNVHKEEGFKKQMP</sequence>